<gene>
    <name evidence="1" type="ORF">PTRG_04908</name>
</gene>
<dbReference type="RefSeq" id="XP_001935241.2">
    <property type="nucleotide sequence ID" value="XM_001935206.2"/>
</dbReference>
<dbReference type="KEGG" id="ptrr:6343151"/>
<sequence length="59" mass="6704">MEAGGFAIIDGRLAFRIIKGQAIIVGFGVDEEVKEWNKMRFPREFSVLDYFFLSSQCIG</sequence>
<evidence type="ECO:0000313" key="2">
    <source>
        <dbReference type="Proteomes" id="UP000001471"/>
    </source>
</evidence>
<evidence type="ECO:0000313" key="1">
    <source>
        <dbReference type="EMBL" id="EDU47815.1"/>
    </source>
</evidence>
<dbReference type="AlphaFoldDB" id="B2W5K8"/>
<dbReference type="Proteomes" id="UP000001471">
    <property type="component" value="Unassembled WGS sequence"/>
</dbReference>
<dbReference type="GeneID" id="6343151"/>
<proteinExistence type="predicted"/>
<dbReference type="HOGENOM" id="CLU_2961923_0_0_1"/>
<name>B2W5K8_PYRTR</name>
<accession>B2W5K8</accession>
<reference evidence="2" key="1">
    <citation type="journal article" date="2013" name="G3 (Bethesda)">
        <title>Comparative genomics of a plant-pathogenic fungus, Pyrenophora tritici-repentis, reveals transduplication and the impact of repeat elements on pathogenicity and population divergence.</title>
        <authorList>
            <person name="Manning V.A."/>
            <person name="Pandelova I."/>
            <person name="Dhillon B."/>
            <person name="Wilhelm L.J."/>
            <person name="Goodwin S.B."/>
            <person name="Berlin A.M."/>
            <person name="Figueroa M."/>
            <person name="Freitag M."/>
            <person name="Hane J.K."/>
            <person name="Henrissat B."/>
            <person name="Holman W.H."/>
            <person name="Kodira C.D."/>
            <person name="Martin J."/>
            <person name="Oliver R.P."/>
            <person name="Robbertse B."/>
            <person name="Schackwitz W."/>
            <person name="Schwartz D.C."/>
            <person name="Spatafora J.W."/>
            <person name="Turgeon B.G."/>
            <person name="Yandava C."/>
            <person name="Young S."/>
            <person name="Zhou S."/>
            <person name="Zeng Q."/>
            <person name="Grigoriev I.V."/>
            <person name="Ma L.-J."/>
            <person name="Ciuffetti L.M."/>
        </authorList>
    </citation>
    <scope>NUCLEOTIDE SEQUENCE [LARGE SCALE GENOMIC DNA]</scope>
    <source>
        <strain evidence="2">Pt-1C-BFP</strain>
    </source>
</reference>
<dbReference type="InParanoid" id="B2W5K8"/>
<dbReference type="EMBL" id="DS231618">
    <property type="protein sequence ID" value="EDU47815.1"/>
    <property type="molecule type" value="Genomic_DNA"/>
</dbReference>
<organism evidence="1 2">
    <name type="scientific">Pyrenophora tritici-repentis (strain Pt-1C-BFP)</name>
    <name type="common">Wheat tan spot fungus</name>
    <name type="synonym">Drechslera tritici-repentis</name>
    <dbReference type="NCBI Taxonomy" id="426418"/>
    <lineage>
        <taxon>Eukaryota</taxon>
        <taxon>Fungi</taxon>
        <taxon>Dikarya</taxon>
        <taxon>Ascomycota</taxon>
        <taxon>Pezizomycotina</taxon>
        <taxon>Dothideomycetes</taxon>
        <taxon>Pleosporomycetidae</taxon>
        <taxon>Pleosporales</taxon>
        <taxon>Pleosporineae</taxon>
        <taxon>Pleosporaceae</taxon>
        <taxon>Pyrenophora</taxon>
    </lineage>
</organism>
<protein>
    <submittedName>
        <fullName evidence="1">Uncharacterized protein</fullName>
    </submittedName>
</protein>